<comment type="cofactor">
    <cofactor evidence="1">
        <name>heme</name>
        <dbReference type="ChEBI" id="CHEBI:30413"/>
    </cofactor>
</comment>
<dbReference type="InterPro" id="IPR001128">
    <property type="entry name" value="Cyt_P450"/>
</dbReference>
<dbReference type="EMBL" id="JAPWTJ010003540">
    <property type="protein sequence ID" value="KAJ8955214.1"/>
    <property type="molecule type" value="Genomic_DNA"/>
</dbReference>
<keyword evidence="10" id="KW-0408">Iron</keyword>
<evidence type="ECO:0000256" key="8">
    <source>
        <dbReference type="ARBA" id="ARBA00022848"/>
    </source>
</evidence>
<keyword evidence="7" id="KW-0256">Endoplasmic reticulum</keyword>
<dbReference type="Proteomes" id="UP001162164">
    <property type="component" value="Unassembled WGS sequence"/>
</dbReference>
<evidence type="ECO:0000256" key="5">
    <source>
        <dbReference type="ARBA" id="ARBA00022617"/>
    </source>
</evidence>
<evidence type="ECO:0000256" key="6">
    <source>
        <dbReference type="ARBA" id="ARBA00022723"/>
    </source>
</evidence>
<evidence type="ECO:0000256" key="7">
    <source>
        <dbReference type="ARBA" id="ARBA00022824"/>
    </source>
</evidence>
<accession>A0ABQ9IQU8</accession>
<evidence type="ECO:0000256" key="3">
    <source>
        <dbReference type="ARBA" id="ARBA00004406"/>
    </source>
</evidence>
<evidence type="ECO:0000256" key="10">
    <source>
        <dbReference type="ARBA" id="ARBA00023004"/>
    </source>
</evidence>
<dbReference type="PANTHER" id="PTHR24292:SF54">
    <property type="entry name" value="CYP9F3-RELATED"/>
    <property type="match status" value="1"/>
</dbReference>
<evidence type="ECO:0000256" key="2">
    <source>
        <dbReference type="ARBA" id="ARBA00004174"/>
    </source>
</evidence>
<reference evidence="13" key="1">
    <citation type="journal article" date="2023" name="Insect Mol. Biol.">
        <title>Genome sequencing provides insights into the evolution of gene families encoding plant cell wall-degrading enzymes in longhorned beetles.</title>
        <authorList>
            <person name="Shin N.R."/>
            <person name="Okamura Y."/>
            <person name="Kirsch R."/>
            <person name="Pauchet Y."/>
        </authorList>
    </citation>
    <scope>NUCLEOTIDE SEQUENCE</scope>
    <source>
        <tissue evidence="13">Midgut</tissue>
    </source>
</reference>
<keyword evidence="8" id="KW-0492">Microsome</keyword>
<keyword evidence="14" id="KW-1185">Reference proteome</keyword>
<keyword evidence="6" id="KW-0479">Metal-binding</keyword>
<comment type="caution">
    <text evidence="13">The sequence shown here is derived from an EMBL/GenBank/DDBJ whole genome shotgun (WGS) entry which is preliminary data.</text>
</comment>
<dbReference type="SUPFAM" id="SSF48264">
    <property type="entry name" value="Cytochrome P450"/>
    <property type="match status" value="1"/>
</dbReference>
<protein>
    <recommendedName>
        <fullName evidence="15">Cytochrome P450</fullName>
    </recommendedName>
</protein>
<evidence type="ECO:0000256" key="12">
    <source>
        <dbReference type="ARBA" id="ARBA00023136"/>
    </source>
</evidence>
<evidence type="ECO:0000313" key="14">
    <source>
        <dbReference type="Proteomes" id="UP001162164"/>
    </source>
</evidence>
<evidence type="ECO:0000256" key="4">
    <source>
        <dbReference type="ARBA" id="ARBA00010617"/>
    </source>
</evidence>
<comment type="similarity">
    <text evidence="4">Belongs to the cytochrome P450 family.</text>
</comment>
<evidence type="ECO:0000256" key="11">
    <source>
        <dbReference type="ARBA" id="ARBA00023033"/>
    </source>
</evidence>
<comment type="subcellular location">
    <subcellularLocation>
        <location evidence="3">Endoplasmic reticulum membrane</location>
        <topology evidence="3">Peripheral membrane protein</topology>
    </subcellularLocation>
    <subcellularLocation>
        <location evidence="2">Microsome membrane</location>
        <topology evidence="2">Peripheral membrane protein</topology>
    </subcellularLocation>
</comment>
<keyword evidence="11" id="KW-0503">Monooxygenase</keyword>
<keyword evidence="5" id="KW-0349">Heme</keyword>
<name>A0ABQ9IQU8_9CUCU</name>
<keyword evidence="12" id="KW-0472">Membrane</keyword>
<dbReference type="Pfam" id="PF00067">
    <property type="entry name" value="p450"/>
    <property type="match status" value="1"/>
</dbReference>
<proteinExistence type="inferred from homology"/>
<organism evidence="13 14">
    <name type="scientific">Molorchus minor</name>
    <dbReference type="NCBI Taxonomy" id="1323400"/>
    <lineage>
        <taxon>Eukaryota</taxon>
        <taxon>Metazoa</taxon>
        <taxon>Ecdysozoa</taxon>
        <taxon>Arthropoda</taxon>
        <taxon>Hexapoda</taxon>
        <taxon>Insecta</taxon>
        <taxon>Pterygota</taxon>
        <taxon>Neoptera</taxon>
        <taxon>Endopterygota</taxon>
        <taxon>Coleoptera</taxon>
        <taxon>Polyphaga</taxon>
        <taxon>Cucujiformia</taxon>
        <taxon>Chrysomeloidea</taxon>
        <taxon>Cerambycidae</taxon>
        <taxon>Lamiinae</taxon>
        <taxon>Monochamini</taxon>
        <taxon>Molorchus</taxon>
    </lineage>
</organism>
<dbReference type="InterPro" id="IPR036396">
    <property type="entry name" value="Cyt_P450_sf"/>
</dbReference>
<dbReference type="PANTHER" id="PTHR24292">
    <property type="entry name" value="CYTOCHROME P450"/>
    <property type="match status" value="1"/>
</dbReference>
<dbReference type="Gene3D" id="1.10.630.10">
    <property type="entry name" value="Cytochrome P450"/>
    <property type="match status" value="1"/>
</dbReference>
<evidence type="ECO:0000256" key="1">
    <source>
        <dbReference type="ARBA" id="ARBA00001971"/>
    </source>
</evidence>
<dbReference type="InterPro" id="IPR050476">
    <property type="entry name" value="Insect_CytP450_Detox"/>
</dbReference>
<evidence type="ECO:0000313" key="13">
    <source>
        <dbReference type="EMBL" id="KAJ8955214.1"/>
    </source>
</evidence>
<keyword evidence="9" id="KW-0560">Oxidoreductase</keyword>
<evidence type="ECO:0000256" key="9">
    <source>
        <dbReference type="ARBA" id="ARBA00023002"/>
    </source>
</evidence>
<evidence type="ECO:0008006" key="15">
    <source>
        <dbReference type="Google" id="ProtNLM"/>
    </source>
</evidence>
<gene>
    <name evidence="13" type="ORF">NQ317_001067</name>
</gene>
<sequence>MFVLMTECAENFVQHFLKKDEDVVTIEMKDAFTRLTNDVIATIAFGVTVDSLENPTNEFYLMGKKATNTTFFTNLKLLSYIMIPNIKKLISITLFSKEVGAFFRGIIDRTVKVREEQGILRRDMVHLLLQARKGKPENKEEDVKNGSSPNELVEIVKTKTPHQITNEDITAQALIFFFGGFESVAGLMCFLAYELALNPEIQERLRNEVQAFEEGGGELTQDVLTKMKYMDMVVSETLRKWPSFVSTDRVCTKPYTIEPKLPGEKPVHLKKGILSRFPSTQSTTIHNTTQIRNVSTLNASTTKTRKT</sequence>